<accession>A0A1M6HK51</accession>
<keyword evidence="5" id="KW-0808">Transferase</keyword>
<dbReference type="GO" id="GO:0016036">
    <property type="term" value="P:cellular response to phosphate starvation"/>
    <property type="evidence" value="ECO:0007669"/>
    <property type="project" value="TreeGrafter"/>
</dbReference>
<reference evidence="11 12" key="1">
    <citation type="submission" date="2016-11" db="EMBL/GenBank/DDBJ databases">
        <authorList>
            <person name="Jaros S."/>
            <person name="Januszkiewicz K."/>
            <person name="Wedrychowicz H."/>
        </authorList>
    </citation>
    <scope>NUCLEOTIDE SEQUENCE [LARGE SCALE GENOMIC DNA]</scope>
    <source>
        <strain evidence="11 12">DSM 15970</strain>
    </source>
</reference>
<feature type="domain" description="Histidine kinase" evidence="10">
    <location>
        <begin position="198"/>
        <end position="414"/>
    </location>
</feature>
<dbReference type="GO" id="GO:0004721">
    <property type="term" value="F:phosphoprotein phosphatase activity"/>
    <property type="evidence" value="ECO:0007669"/>
    <property type="project" value="TreeGrafter"/>
</dbReference>
<protein>
    <recommendedName>
        <fullName evidence="3">histidine kinase</fullName>
        <ecNumber evidence="3">2.7.13.3</ecNumber>
    </recommendedName>
</protein>
<dbReference type="GO" id="GO:0000155">
    <property type="term" value="F:phosphorelay sensor kinase activity"/>
    <property type="evidence" value="ECO:0007669"/>
    <property type="project" value="InterPro"/>
</dbReference>
<feature type="transmembrane region" description="Helical" evidence="9">
    <location>
        <begin position="21"/>
        <end position="41"/>
    </location>
</feature>
<keyword evidence="7" id="KW-0902">Two-component regulatory system</keyword>
<organism evidence="11 12">
    <name type="scientific">Parasporobacterium paucivorans DSM 15970</name>
    <dbReference type="NCBI Taxonomy" id="1122934"/>
    <lineage>
        <taxon>Bacteria</taxon>
        <taxon>Bacillati</taxon>
        <taxon>Bacillota</taxon>
        <taxon>Clostridia</taxon>
        <taxon>Lachnospirales</taxon>
        <taxon>Lachnospiraceae</taxon>
        <taxon>Parasporobacterium</taxon>
    </lineage>
</organism>
<keyword evidence="12" id="KW-1185">Reference proteome</keyword>
<keyword evidence="9" id="KW-0812">Transmembrane</keyword>
<dbReference type="PRINTS" id="PR00344">
    <property type="entry name" value="BCTRLSENSOR"/>
</dbReference>
<dbReference type="Gene3D" id="1.10.287.130">
    <property type="match status" value="1"/>
</dbReference>
<proteinExistence type="predicted"/>
<evidence type="ECO:0000256" key="4">
    <source>
        <dbReference type="ARBA" id="ARBA00022553"/>
    </source>
</evidence>
<dbReference type="Proteomes" id="UP000184342">
    <property type="component" value="Unassembled WGS sequence"/>
</dbReference>
<evidence type="ECO:0000259" key="10">
    <source>
        <dbReference type="PROSITE" id="PS50109"/>
    </source>
</evidence>
<keyword evidence="9" id="KW-1133">Transmembrane helix</keyword>
<dbReference type="RefSeq" id="WP_242941665.1">
    <property type="nucleotide sequence ID" value="NZ_FQYT01000015.1"/>
</dbReference>
<feature type="transmembrane region" description="Helical" evidence="9">
    <location>
        <begin position="87"/>
        <end position="112"/>
    </location>
</feature>
<dbReference type="STRING" id="1122934.SAMN02745691_01555"/>
<evidence type="ECO:0000256" key="6">
    <source>
        <dbReference type="ARBA" id="ARBA00022777"/>
    </source>
</evidence>
<dbReference type="SMART" id="SM00388">
    <property type="entry name" value="HisKA"/>
    <property type="match status" value="1"/>
</dbReference>
<dbReference type="InterPro" id="IPR036097">
    <property type="entry name" value="HisK_dim/P_sf"/>
</dbReference>
<evidence type="ECO:0000313" key="12">
    <source>
        <dbReference type="Proteomes" id="UP000184342"/>
    </source>
</evidence>
<dbReference type="FunFam" id="1.10.287.130:FF:000001">
    <property type="entry name" value="Two-component sensor histidine kinase"/>
    <property type="match status" value="1"/>
</dbReference>
<dbReference type="PANTHER" id="PTHR45453:SF1">
    <property type="entry name" value="PHOSPHATE REGULON SENSOR PROTEIN PHOR"/>
    <property type="match status" value="1"/>
</dbReference>
<dbReference type="InterPro" id="IPR005467">
    <property type="entry name" value="His_kinase_dom"/>
</dbReference>
<keyword evidence="8 9" id="KW-0472">Membrane</keyword>
<sequence length="415" mass="47282">MNESKRMSSTARKLNLSWTGKLFFIFLSLDVILLVMAAAGWCYNIEVSGFGGFFLNAHRSIRTSVNSDILYIVSIDGGESIQTDASVFLWTLMNTAVILGVIQLLILSDSFLSGTRRIRRKLKPLQDIAQKAEVLSSAVFDENKFHHLEETISNLIPEETDVKIQTGDKDLQGIEIALNNLLDRMRDSYRQQARFVSDASHELRTPIAVIKGYVDMLDRWGKQDATVMEESIQALKQESEHMNKLVEQLLFLARGDSGRNKMTFKTFPLSDMIKEVYEESVMIDPVHKYEFAESEVIMVYGDFEMLKQTARILIDNAVKYTKENDTISIRTGINQRKEPYFYVQDNGIGMCEADVTHMFERFYRADSARSNYRGGTGLGLSIAKWIVDRHKGYFEILSRKDIGTRISVVLNSSPQ</sequence>
<evidence type="ECO:0000256" key="9">
    <source>
        <dbReference type="SAM" id="Phobius"/>
    </source>
</evidence>
<dbReference type="InterPro" id="IPR050351">
    <property type="entry name" value="BphY/WalK/GraS-like"/>
</dbReference>
<evidence type="ECO:0000256" key="7">
    <source>
        <dbReference type="ARBA" id="ARBA00023012"/>
    </source>
</evidence>
<dbReference type="InterPro" id="IPR004358">
    <property type="entry name" value="Sig_transdc_His_kin-like_C"/>
</dbReference>
<dbReference type="GO" id="GO:0005886">
    <property type="term" value="C:plasma membrane"/>
    <property type="evidence" value="ECO:0007669"/>
    <property type="project" value="TreeGrafter"/>
</dbReference>
<name>A0A1M6HK51_9FIRM</name>
<dbReference type="Pfam" id="PF02518">
    <property type="entry name" value="HATPase_c"/>
    <property type="match status" value="1"/>
</dbReference>
<gene>
    <name evidence="11" type="ORF">SAMN02745691_01555</name>
</gene>
<keyword evidence="6 11" id="KW-0418">Kinase</keyword>
<dbReference type="SUPFAM" id="SSF55874">
    <property type="entry name" value="ATPase domain of HSP90 chaperone/DNA topoisomerase II/histidine kinase"/>
    <property type="match status" value="1"/>
</dbReference>
<evidence type="ECO:0000256" key="1">
    <source>
        <dbReference type="ARBA" id="ARBA00000085"/>
    </source>
</evidence>
<dbReference type="CDD" id="cd00075">
    <property type="entry name" value="HATPase"/>
    <property type="match status" value="1"/>
</dbReference>
<evidence type="ECO:0000256" key="8">
    <source>
        <dbReference type="ARBA" id="ARBA00023136"/>
    </source>
</evidence>
<dbReference type="InterPro" id="IPR003661">
    <property type="entry name" value="HisK_dim/P_dom"/>
</dbReference>
<dbReference type="PROSITE" id="PS50109">
    <property type="entry name" value="HIS_KIN"/>
    <property type="match status" value="1"/>
</dbReference>
<dbReference type="EC" id="2.7.13.3" evidence="3"/>
<dbReference type="FunFam" id="3.30.565.10:FF:000006">
    <property type="entry name" value="Sensor histidine kinase WalK"/>
    <property type="match status" value="1"/>
</dbReference>
<evidence type="ECO:0000256" key="2">
    <source>
        <dbReference type="ARBA" id="ARBA00004370"/>
    </source>
</evidence>
<evidence type="ECO:0000256" key="5">
    <source>
        <dbReference type="ARBA" id="ARBA00022679"/>
    </source>
</evidence>
<dbReference type="PANTHER" id="PTHR45453">
    <property type="entry name" value="PHOSPHATE REGULON SENSOR PROTEIN PHOR"/>
    <property type="match status" value="1"/>
</dbReference>
<dbReference type="Pfam" id="PF00512">
    <property type="entry name" value="HisKA"/>
    <property type="match status" value="1"/>
</dbReference>
<comment type="catalytic activity">
    <reaction evidence="1">
        <text>ATP + protein L-histidine = ADP + protein N-phospho-L-histidine.</text>
        <dbReference type="EC" id="2.7.13.3"/>
    </reaction>
</comment>
<dbReference type="InterPro" id="IPR003594">
    <property type="entry name" value="HATPase_dom"/>
</dbReference>
<dbReference type="SMART" id="SM00387">
    <property type="entry name" value="HATPase_c"/>
    <property type="match status" value="1"/>
</dbReference>
<dbReference type="CDD" id="cd00082">
    <property type="entry name" value="HisKA"/>
    <property type="match status" value="1"/>
</dbReference>
<dbReference type="AlphaFoldDB" id="A0A1M6HK51"/>
<comment type="subcellular location">
    <subcellularLocation>
        <location evidence="2">Membrane</location>
    </subcellularLocation>
</comment>
<evidence type="ECO:0000313" key="11">
    <source>
        <dbReference type="EMBL" id="SHJ22548.1"/>
    </source>
</evidence>
<evidence type="ECO:0000256" key="3">
    <source>
        <dbReference type="ARBA" id="ARBA00012438"/>
    </source>
</evidence>
<dbReference type="InterPro" id="IPR036890">
    <property type="entry name" value="HATPase_C_sf"/>
</dbReference>
<dbReference type="EMBL" id="FQYT01000015">
    <property type="protein sequence ID" value="SHJ22548.1"/>
    <property type="molecule type" value="Genomic_DNA"/>
</dbReference>
<dbReference type="Gene3D" id="3.30.565.10">
    <property type="entry name" value="Histidine kinase-like ATPase, C-terminal domain"/>
    <property type="match status" value="1"/>
</dbReference>
<dbReference type="SUPFAM" id="SSF47384">
    <property type="entry name" value="Homodimeric domain of signal transducing histidine kinase"/>
    <property type="match status" value="1"/>
</dbReference>
<keyword evidence="4" id="KW-0597">Phosphoprotein</keyword>